<sequence>MPDERFNSMFYDANITVIVVINLPLSACLGLVNQSVFPTSNTSKFDVNDIDLDGLLAKNKLWAESILEEDPNFFKRIATMQQPKILWIGCSDSRVPANSILQLGPGEVFVHRNIANVVSHSDLNCLSVLQYAVEVLKVEHIIVCGHYNCGGVGAAHGHGQYGLIDNWLRNIKDVYRRKDFHKRELEAIEDNTVRLHKLIELNVINSAENVCHSTIVQNAWQNGQKLTVHAWAYDIESGTAKKLEWAASNGNTLQSIYVTQETQP</sequence>
<evidence type="ECO:0000313" key="10">
    <source>
        <dbReference type="EMBL" id="GAA5796021.1"/>
    </source>
</evidence>
<comment type="catalytic activity">
    <reaction evidence="7 8">
        <text>hydrogencarbonate + H(+) = CO2 + H2O</text>
        <dbReference type="Rhea" id="RHEA:10748"/>
        <dbReference type="ChEBI" id="CHEBI:15377"/>
        <dbReference type="ChEBI" id="CHEBI:15378"/>
        <dbReference type="ChEBI" id="CHEBI:16526"/>
        <dbReference type="ChEBI" id="CHEBI:17544"/>
        <dbReference type="EC" id="4.2.1.1"/>
    </reaction>
</comment>
<keyword evidence="9" id="KW-0472">Membrane</keyword>
<dbReference type="InterPro" id="IPR001765">
    <property type="entry name" value="Carbonic_anhydrase"/>
</dbReference>
<evidence type="ECO:0000256" key="7">
    <source>
        <dbReference type="ARBA" id="ARBA00048348"/>
    </source>
</evidence>
<dbReference type="PANTHER" id="PTHR11002:SF76">
    <property type="entry name" value="CARBONIC ANHYDRASE"/>
    <property type="match status" value="1"/>
</dbReference>
<evidence type="ECO:0000256" key="2">
    <source>
        <dbReference type="ARBA" id="ARBA00006217"/>
    </source>
</evidence>
<keyword evidence="9" id="KW-0812">Transmembrane</keyword>
<dbReference type="InterPro" id="IPR036874">
    <property type="entry name" value="Carbonic_anhydrase_sf"/>
</dbReference>
<feature type="transmembrane region" description="Helical" evidence="9">
    <location>
        <begin position="12"/>
        <end position="32"/>
    </location>
</feature>
<comment type="cofactor">
    <cofactor evidence="1">
        <name>Zn(2+)</name>
        <dbReference type="ChEBI" id="CHEBI:29105"/>
    </cofactor>
</comment>
<dbReference type="NCBIfam" id="NF007756">
    <property type="entry name" value="PRK10437.1"/>
    <property type="match status" value="1"/>
</dbReference>
<evidence type="ECO:0000256" key="6">
    <source>
        <dbReference type="ARBA" id="ARBA00023239"/>
    </source>
</evidence>
<organism evidence="10 11">
    <name type="scientific">Helicostylum pulchrum</name>
    <dbReference type="NCBI Taxonomy" id="562976"/>
    <lineage>
        <taxon>Eukaryota</taxon>
        <taxon>Fungi</taxon>
        <taxon>Fungi incertae sedis</taxon>
        <taxon>Mucoromycota</taxon>
        <taxon>Mucoromycotina</taxon>
        <taxon>Mucoromycetes</taxon>
        <taxon>Mucorales</taxon>
        <taxon>Mucorineae</taxon>
        <taxon>Mucoraceae</taxon>
        <taxon>Helicostylum</taxon>
    </lineage>
</organism>
<proteinExistence type="inferred from homology"/>
<evidence type="ECO:0000256" key="3">
    <source>
        <dbReference type="ARBA" id="ARBA00012925"/>
    </source>
</evidence>
<dbReference type="Pfam" id="PF00484">
    <property type="entry name" value="Pro_CA"/>
    <property type="match status" value="1"/>
</dbReference>
<dbReference type="SMART" id="SM00947">
    <property type="entry name" value="Pro_CA"/>
    <property type="match status" value="1"/>
</dbReference>
<evidence type="ECO:0000313" key="11">
    <source>
        <dbReference type="Proteomes" id="UP001476247"/>
    </source>
</evidence>
<evidence type="ECO:0000256" key="5">
    <source>
        <dbReference type="ARBA" id="ARBA00022833"/>
    </source>
</evidence>
<dbReference type="Gene3D" id="3.40.1050.10">
    <property type="entry name" value="Carbonic anhydrase"/>
    <property type="match status" value="1"/>
</dbReference>
<keyword evidence="5 8" id="KW-0862">Zinc</keyword>
<keyword evidence="11" id="KW-1185">Reference proteome</keyword>
<dbReference type="InterPro" id="IPR015892">
    <property type="entry name" value="Carbonic_anhydrase_CS"/>
</dbReference>
<dbReference type="PROSITE" id="PS00704">
    <property type="entry name" value="PROK_CO2_ANHYDRASE_1"/>
    <property type="match status" value="1"/>
</dbReference>
<keyword evidence="4" id="KW-0479">Metal-binding</keyword>
<name>A0ABP9XMJ8_9FUNG</name>
<accession>A0ABP9XMJ8</accession>
<gene>
    <name evidence="10" type="ORF">HPULCUR_001388</name>
</gene>
<evidence type="ECO:0000256" key="9">
    <source>
        <dbReference type="SAM" id="Phobius"/>
    </source>
</evidence>
<comment type="similarity">
    <text evidence="2 8">Belongs to the beta-class carbonic anhydrase family.</text>
</comment>
<dbReference type="PANTHER" id="PTHR11002">
    <property type="entry name" value="CARBONIC ANHYDRASE"/>
    <property type="match status" value="1"/>
</dbReference>
<dbReference type="SUPFAM" id="SSF53056">
    <property type="entry name" value="beta-carbonic anhydrase, cab"/>
    <property type="match status" value="1"/>
</dbReference>
<evidence type="ECO:0000256" key="1">
    <source>
        <dbReference type="ARBA" id="ARBA00001947"/>
    </source>
</evidence>
<reference evidence="10 11" key="1">
    <citation type="submission" date="2024-04" db="EMBL/GenBank/DDBJ databases">
        <title>genome sequences of Mucor flavus KT1a and Helicostylum pulchrum KT1b strains isolation_sourced from the surface of a dry-aged beef.</title>
        <authorList>
            <person name="Toyotome T."/>
            <person name="Hosono M."/>
            <person name="Torimaru M."/>
            <person name="Fukuda K."/>
            <person name="Mikami N."/>
        </authorList>
    </citation>
    <scope>NUCLEOTIDE SEQUENCE [LARGE SCALE GENOMIC DNA]</scope>
    <source>
        <strain evidence="10 11">KT1b</strain>
    </source>
</reference>
<evidence type="ECO:0000256" key="4">
    <source>
        <dbReference type="ARBA" id="ARBA00022723"/>
    </source>
</evidence>
<dbReference type="Proteomes" id="UP001476247">
    <property type="component" value="Unassembled WGS sequence"/>
</dbReference>
<dbReference type="EMBL" id="BAABUJ010000005">
    <property type="protein sequence ID" value="GAA5796021.1"/>
    <property type="molecule type" value="Genomic_DNA"/>
</dbReference>
<protein>
    <recommendedName>
        <fullName evidence="3 8">Carbonic anhydrase</fullName>
        <ecNumber evidence="3 8">4.2.1.1</ecNumber>
    </recommendedName>
    <alternativeName>
        <fullName evidence="8">Carbonate dehydratase</fullName>
    </alternativeName>
</protein>
<comment type="function">
    <text evidence="8">Reversible hydration of carbon dioxide.</text>
</comment>
<dbReference type="EC" id="4.2.1.1" evidence="3 8"/>
<comment type="caution">
    <text evidence="10">The sequence shown here is derived from an EMBL/GenBank/DDBJ whole genome shotgun (WGS) entry which is preliminary data.</text>
</comment>
<keyword evidence="6 8" id="KW-0456">Lyase</keyword>
<evidence type="ECO:0000256" key="8">
    <source>
        <dbReference type="RuleBase" id="RU003956"/>
    </source>
</evidence>
<keyword evidence="9" id="KW-1133">Transmembrane helix</keyword>
<dbReference type="CDD" id="cd00883">
    <property type="entry name" value="beta_CA_cladeA"/>
    <property type="match status" value="1"/>
</dbReference>
<dbReference type="PROSITE" id="PS00705">
    <property type="entry name" value="PROK_CO2_ANHYDRASE_2"/>
    <property type="match status" value="1"/>
</dbReference>